<sequence length="502" mass="56052">QHLPEFSRVFTGHLPPQNLRFNVTLAPILSSAMSDGQGSISLPSSYSPIYSPASPVLAPSSPGPHESGVAPNAPVIPPAIPATLDPISSNGHYRMHLYTDGGCPILNASTVESVGSQTPVPAAERSVAQPIVRRATTRIRVIVPQLLTTTTAPERSDEEDVVEVDPPPRYVRNPNRTERTASSRGRTVQRPILPIPNTTNLPEGYARRTVPLPRRLRAPPARPRFSRKWSAPIADQLSRVKGLTDCLDMTIKLFAPYADYNMGETDISVQREEARRDDNRNHSWIETLYNDTRNARLPKAMILLLEAQHNFEEELAQPHSPLPGANIICHHLNRPALPDELDRLAQPHLPYADWEPFLAAMYCIFGDHAKTPLIESILTRAPFPHHLIDVPVYFKAHMGPDDILVQQLAMIRQMLESIIGRISVMVGETPELHGTAPHRKWARENAARRMWYPRYAVPDSVLAIAPRRNTYPSDLIQPYGPHPLLYTFEVEFLRWAAVALTG</sequence>
<dbReference type="EMBL" id="JAWWNJ010000020">
    <property type="protein sequence ID" value="KAK7035085.1"/>
    <property type="molecule type" value="Genomic_DNA"/>
</dbReference>
<organism evidence="2 3">
    <name type="scientific">Favolaschia claudopus</name>
    <dbReference type="NCBI Taxonomy" id="2862362"/>
    <lineage>
        <taxon>Eukaryota</taxon>
        <taxon>Fungi</taxon>
        <taxon>Dikarya</taxon>
        <taxon>Basidiomycota</taxon>
        <taxon>Agaricomycotina</taxon>
        <taxon>Agaricomycetes</taxon>
        <taxon>Agaricomycetidae</taxon>
        <taxon>Agaricales</taxon>
        <taxon>Marasmiineae</taxon>
        <taxon>Mycenaceae</taxon>
        <taxon>Favolaschia</taxon>
    </lineage>
</organism>
<accession>A0AAW0C9D0</accession>
<evidence type="ECO:0000313" key="3">
    <source>
        <dbReference type="Proteomes" id="UP001362999"/>
    </source>
</evidence>
<reference evidence="2 3" key="1">
    <citation type="journal article" date="2024" name="J Genomics">
        <title>Draft genome sequencing and assembly of Favolaschia claudopus CIRM-BRFM 2984 isolated from oak limbs.</title>
        <authorList>
            <person name="Navarro D."/>
            <person name="Drula E."/>
            <person name="Chaduli D."/>
            <person name="Cazenave R."/>
            <person name="Ahrendt S."/>
            <person name="Wang J."/>
            <person name="Lipzen A."/>
            <person name="Daum C."/>
            <person name="Barry K."/>
            <person name="Grigoriev I.V."/>
            <person name="Favel A."/>
            <person name="Rosso M.N."/>
            <person name="Martin F."/>
        </authorList>
    </citation>
    <scope>NUCLEOTIDE SEQUENCE [LARGE SCALE GENOMIC DNA]</scope>
    <source>
        <strain evidence="2 3">CIRM-BRFM 2984</strain>
    </source>
</reference>
<dbReference type="Proteomes" id="UP001362999">
    <property type="component" value="Unassembled WGS sequence"/>
</dbReference>
<protein>
    <submittedName>
        <fullName evidence="2">Uncharacterized protein</fullName>
    </submittedName>
</protein>
<feature type="region of interest" description="Disordered" evidence="1">
    <location>
        <begin position="150"/>
        <end position="186"/>
    </location>
</feature>
<comment type="caution">
    <text evidence="2">The sequence shown here is derived from an EMBL/GenBank/DDBJ whole genome shotgun (WGS) entry which is preliminary data.</text>
</comment>
<evidence type="ECO:0000256" key="1">
    <source>
        <dbReference type="SAM" id="MobiDB-lite"/>
    </source>
</evidence>
<proteinExistence type="predicted"/>
<evidence type="ECO:0000313" key="2">
    <source>
        <dbReference type="EMBL" id="KAK7035085.1"/>
    </source>
</evidence>
<dbReference type="AlphaFoldDB" id="A0AAW0C9D0"/>
<feature type="non-terminal residue" evidence="2">
    <location>
        <position position="1"/>
    </location>
</feature>
<name>A0AAW0C9D0_9AGAR</name>
<keyword evidence="3" id="KW-1185">Reference proteome</keyword>
<gene>
    <name evidence="2" type="ORF">R3P38DRAFT_3493789</name>
</gene>